<gene>
    <name evidence="2" type="ORF">H5410_024786</name>
</gene>
<dbReference type="Proteomes" id="UP000824120">
    <property type="component" value="Chromosome 4"/>
</dbReference>
<sequence length="103" mass="11490">MMKNSSPTQLNQIFNVLNENNKIMENSQKSACMAGLDDLNELEPTMFTHTAFGLTKLTPRVVFVNTPSIETHTHADYSQNQITSVQPAPTQIDSQDQNQVPLV</sequence>
<feature type="region of interest" description="Disordered" evidence="1">
    <location>
        <begin position="74"/>
        <end position="103"/>
    </location>
</feature>
<evidence type="ECO:0000313" key="3">
    <source>
        <dbReference type="Proteomes" id="UP000824120"/>
    </source>
</evidence>
<evidence type="ECO:0000313" key="2">
    <source>
        <dbReference type="EMBL" id="KAG5613505.1"/>
    </source>
</evidence>
<name>A0A9J5ZMX3_SOLCO</name>
<reference evidence="2 3" key="1">
    <citation type="submission" date="2020-09" db="EMBL/GenBank/DDBJ databases">
        <title>De no assembly of potato wild relative species, Solanum commersonii.</title>
        <authorList>
            <person name="Cho K."/>
        </authorList>
    </citation>
    <scope>NUCLEOTIDE SEQUENCE [LARGE SCALE GENOMIC DNA]</scope>
    <source>
        <strain evidence="2">LZ3.2</strain>
        <tissue evidence="2">Leaf</tissue>
    </source>
</reference>
<feature type="non-terminal residue" evidence="2">
    <location>
        <position position="1"/>
    </location>
</feature>
<organism evidence="2 3">
    <name type="scientific">Solanum commersonii</name>
    <name type="common">Commerson's wild potato</name>
    <name type="synonym">Commerson's nightshade</name>
    <dbReference type="NCBI Taxonomy" id="4109"/>
    <lineage>
        <taxon>Eukaryota</taxon>
        <taxon>Viridiplantae</taxon>
        <taxon>Streptophyta</taxon>
        <taxon>Embryophyta</taxon>
        <taxon>Tracheophyta</taxon>
        <taxon>Spermatophyta</taxon>
        <taxon>Magnoliopsida</taxon>
        <taxon>eudicotyledons</taxon>
        <taxon>Gunneridae</taxon>
        <taxon>Pentapetalae</taxon>
        <taxon>asterids</taxon>
        <taxon>lamiids</taxon>
        <taxon>Solanales</taxon>
        <taxon>Solanaceae</taxon>
        <taxon>Solanoideae</taxon>
        <taxon>Solaneae</taxon>
        <taxon>Solanum</taxon>
    </lineage>
</organism>
<protein>
    <submittedName>
        <fullName evidence="2">Uncharacterized protein</fullName>
    </submittedName>
</protein>
<accession>A0A9J5ZMX3</accession>
<comment type="caution">
    <text evidence="2">The sequence shown here is derived from an EMBL/GenBank/DDBJ whole genome shotgun (WGS) entry which is preliminary data.</text>
</comment>
<proteinExistence type="predicted"/>
<keyword evidence="3" id="KW-1185">Reference proteome</keyword>
<evidence type="ECO:0000256" key="1">
    <source>
        <dbReference type="SAM" id="MobiDB-lite"/>
    </source>
</evidence>
<dbReference type="EMBL" id="JACXVP010000004">
    <property type="protein sequence ID" value="KAG5613505.1"/>
    <property type="molecule type" value="Genomic_DNA"/>
</dbReference>
<dbReference type="AlphaFoldDB" id="A0A9J5ZMX3"/>